<dbReference type="PANTHER" id="PTHR35374">
    <property type="entry name" value="CYCLIN-DEPENDENT KINASE 11A-LIKE"/>
    <property type="match status" value="1"/>
</dbReference>
<protein>
    <recommendedName>
        <fullName evidence="1">DUF8207 domain-containing protein</fullName>
    </recommendedName>
</protein>
<dbReference type="Pfam" id="PF26634">
    <property type="entry name" value="DUF8207"/>
    <property type="match status" value="1"/>
</dbReference>
<keyword evidence="3" id="KW-1185">Reference proteome</keyword>
<name>A0A0J7JYU1_LASNI</name>
<dbReference type="Proteomes" id="UP000036403">
    <property type="component" value="Unassembled WGS sequence"/>
</dbReference>
<comment type="caution">
    <text evidence="2">The sequence shown here is derived from an EMBL/GenBank/DDBJ whole genome shotgun (WGS) entry which is preliminary data.</text>
</comment>
<feature type="non-terminal residue" evidence="2">
    <location>
        <position position="325"/>
    </location>
</feature>
<feature type="domain" description="DUF8207" evidence="1">
    <location>
        <begin position="192"/>
        <end position="293"/>
    </location>
</feature>
<dbReference type="InterPro" id="IPR058520">
    <property type="entry name" value="DUF8207"/>
</dbReference>
<evidence type="ECO:0000313" key="3">
    <source>
        <dbReference type="Proteomes" id="UP000036403"/>
    </source>
</evidence>
<gene>
    <name evidence="2" type="ORF">RF55_20240</name>
</gene>
<proteinExistence type="predicted"/>
<dbReference type="OrthoDB" id="7552280at2759"/>
<sequence length="325" mass="37451">MAGSDTIREREKIAKEIAKTSESIRKKHRALRTGKIDDDIAVKTHFRPIIEPLQKIVDNSIAVKNEPNTDVNIKTLPIKRYAEEEEEEETPKKRKRLHAKRELPRMRDILKLHTLDASQHELPITATPLPTSVHPVLPKTLEDVFETSGDTLETSVKNMIPTPEGQEALREHFGPLGQKYMGALLGGDRNKKIDHVYGVYFDKNEMRLGNKRFDIDKDDTIIIDNVRYIGTPGLYELIFKRMPDDEIIYKGNDLEKYKSILLATNAHKHKYDAQGHLRSNRGYKYRYIIAPLMSHESKKTKSGRGVSMPRTMTLSDNKIDYVHWD</sequence>
<organism evidence="2 3">
    <name type="scientific">Lasius niger</name>
    <name type="common">Black garden ant</name>
    <dbReference type="NCBI Taxonomy" id="67767"/>
    <lineage>
        <taxon>Eukaryota</taxon>
        <taxon>Metazoa</taxon>
        <taxon>Ecdysozoa</taxon>
        <taxon>Arthropoda</taxon>
        <taxon>Hexapoda</taxon>
        <taxon>Insecta</taxon>
        <taxon>Pterygota</taxon>
        <taxon>Neoptera</taxon>
        <taxon>Endopterygota</taxon>
        <taxon>Hymenoptera</taxon>
        <taxon>Apocrita</taxon>
        <taxon>Aculeata</taxon>
        <taxon>Formicoidea</taxon>
        <taxon>Formicidae</taxon>
        <taxon>Formicinae</taxon>
        <taxon>Lasius</taxon>
        <taxon>Lasius</taxon>
    </lineage>
</organism>
<dbReference type="AlphaFoldDB" id="A0A0J7JYU1"/>
<dbReference type="PaxDb" id="67767-A0A0J7JYU1"/>
<evidence type="ECO:0000313" key="2">
    <source>
        <dbReference type="EMBL" id="KMQ83363.1"/>
    </source>
</evidence>
<accession>A0A0J7JYU1</accession>
<dbReference type="EMBL" id="LBMM01020110">
    <property type="protein sequence ID" value="KMQ83363.1"/>
    <property type="molecule type" value="Genomic_DNA"/>
</dbReference>
<evidence type="ECO:0000259" key="1">
    <source>
        <dbReference type="Pfam" id="PF26634"/>
    </source>
</evidence>
<dbReference type="PANTHER" id="PTHR35374:SF1">
    <property type="entry name" value="PROTEIN KINASE DOMAIN-CONTAINING PROTEIN"/>
    <property type="match status" value="1"/>
</dbReference>
<reference evidence="2 3" key="1">
    <citation type="submission" date="2015-04" db="EMBL/GenBank/DDBJ databases">
        <title>Lasius niger genome sequencing.</title>
        <authorList>
            <person name="Konorov E.A."/>
            <person name="Nikitin M.A."/>
            <person name="Kirill M.V."/>
            <person name="Chang P."/>
        </authorList>
    </citation>
    <scope>NUCLEOTIDE SEQUENCE [LARGE SCALE GENOMIC DNA]</scope>
    <source>
        <tissue evidence="2">Whole</tissue>
    </source>
</reference>